<proteinExistence type="inferred from homology"/>
<evidence type="ECO:0000256" key="1">
    <source>
        <dbReference type="ARBA" id="ARBA00004383"/>
    </source>
</evidence>
<dbReference type="RefSeq" id="WP_206986315.1">
    <property type="nucleotide sequence ID" value="NZ_JAFLQZ010000018.1"/>
</dbReference>
<name>A0A939EYW9_9BACT</name>
<dbReference type="GO" id="GO:0055085">
    <property type="term" value="P:transmembrane transport"/>
    <property type="evidence" value="ECO:0007669"/>
    <property type="project" value="InterPro"/>
</dbReference>
<evidence type="ECO:0000313" key="12">
    <source>
        <dbReference type="EMBL" id="MBO0360374.1"/>
    </source>
</evidence>
<dbReference type="InterPro" id="IPR041916">
    <property type="entry name" value="Anti_sigma_zinc_sf"/>
</dbReference>
<feature type="domain" description="TonB C-terminal" evidence="11">
    <location>
        <begin position="405"/>
        <end position="496"/>
    </location>
</feature>
<dbReference type="Gene3D" id="1.10.10.1320">
    <property type="entry name" value="Anti-sigma factor, zinc-finger domain"/>
    <property type="match status" value="1"/>
</dbReference>
<dbReference type="NCBIfam" id="TIGR01352">
    <property type="entry name" value="tonB_Cterm"/>
    <property type="match status" value="1"/>
</dbReference>
<keyword evidence="5" id="KW-0997">Cell inner membrane</keyword>
<dbReference type="InterPro" id="IPR037682">
    <property type="entry name" value="TonB_C"/>
</dbReference>
<dbReference type="SUPFAM" id="SSF49464">
    <property type="entry name" value="Carboxypeptidase regulatory domain-like"/>
    <property type="match status" value="1"/>
</dbReference>
<dbReference type="SUPFAM" id="SSF74653">
    <property type="entry name" value="TolA/TonB C-terminal domain"/>
    <property type="match status" value="1"/>
</dbReference>
<dbReference type="Proteomes" id="UP000664144">
    <property type="component" value="Unassembled WGS sequence"/>
</dbReference>
<dbReference type="Pfam" id="PF13715">
    <property type="entry name" value="CarbopepD_reg_2"/>
    <property type="match status" value="1"/>
</dbReference>
<dbReference type="PROSITE" id="PS52015">
    <property type="entry name" value="TONB_CTD"/>
    <property type="match status" value="1"/>
</dbReference>
<keyword evidence="7" id="KW-0653">Protein transport</keyword>
<evidence type="ECO:0000256" key="4">
    <source>
        <dbReference type="ARBA" id="ARBA00022475"/>
    </source>
</evidence>
<evidence type="ECO:0000259" key="11">
    <source>
        <dbReference type="PROSITE" id="PS52015"/>
    </source>
</evidence>
<dbReference type="InterPro" id="IPR008969">
    <property type="entry name" value="CarboxyPept-like_regulatory"/>
</dbReference>
<dbReference type="GO" id="GO:0015031">
    <property type="term" value="P:protein transport"/>
    <property type="evidence" value="ECO:0007669"/>
    <property type="project" value="UniProtKB-KW"/>
</dbReference>
<reference evidence="12" key="1">
    <citation type="submission" date="2021-03" db="EMBL/GenBank/DDBJ databases">
        <authorList>
            <person name="Kim M.K."/>
        </authorList>
    </citation>
    <scope>NUCLEOTIDE SEQUENCE</scope>
    <source>
        <strain evidence="12">BT186</strain>
    </source>
</reference>
<evidence type="ECO:0000256" key="10">
    <source>
        <dbReference type="SAM" id="MobiDB-lite"/>
    </source>
</evidence>
<dbReference type="Gene3D" id="2.60.40.1120">
    <property type="entry name" value="Carboxypeptidase-like, regulatory domain"/>
    <property type="match status" value="1"/>
</dbReference>
<sequence>MRPDNQSPASSLSAGLPAGQHLPLAVLRQYVAGTLPAAEQHRVEAHTLACTRCADVLEGLAQTDLPTTDRALTDLQARLRARVAEEKPDATPVAPLWPLRQIAAAVLVLLAAAALWLGVRRTTEGPASAPRIAMQQPAATPSAVPPPAPAAASAPEAATEAAGAVAAASVPTDEPTALRRPSPRPPVALRSARRQSAVVVADTDGEIAGVADSGTALGNDAGSKELVVTDSGSVARTVEQAESDAYTLNNNRKLEAEPMAPKAAKKRTVAAAPAAASSRVAPSTKALVGSVTSAMATPAGMRLVRGQVTDQTNGAGLPGVTVLAKGTAIGASTAADGSFALLVPDSVKALTFNSIGYTSSEQQIGALDSTVALALAPDTKQLNEVVVVRRERPPAPMSVGALPAGGYAAFREYLKKNLQYPEKALKDNKEGTVKLRFTVAVDGSVQDIKVVSSLSEECDAEAIRLLKEGPRWYPAISKGRRTARPVEISVPFRVTE</sequence>
<evidence type="ECO:0000313" key="13">
    <source>
        <dbReference type="Proteomes" id="UP000664144"/>
    </source>
</evidence>
<organism evidence="12 13">
    <name type="scientific">Hymenobacter telluris</name>
    <dbReference type="NCBI Taxonomy" id="2816474"/>
    <lineage>
        <taxon>Bacteria</taxon>
        <taxon>Pseudomonadati</taxon>
        <taxon>Bacteroidota</taxon>
        <taxon>Cytophagia</taxon>
        <taxon>Cytophagales</taxon>
        <taxon>Hymenobacteraceae</taxon>
        <taxon>Hymenobacter</taxon>
    </lineage>
</organism>
<comment type="caution">
    <text evidence="12">The sequence shown here is derived from an EMBL/GenBank/DDBJ whole genome shotgun (WGS) entry which is preliminary data.</text>
</comment>
<feature type="compositionally biased region" description="Low complexity" evidence="10">
    <location>
        <begin position="150"/>
        <end position="172"/>
    </location>
</feature>
<dbReference type="InterPro" id="IPR027383">
    <property type="entry name" value="Znf_put"/>
</dbReference>
<dbReference type="Pfam" id="PF03544">
    <property type="entry name" value="TonB_C"/>
    <property type="match status" value="1"/>
</dbReference>
<evidence type="ECO:0000256" key="3">
    <source>
        <dbReference type="ARBA" id="ARBA00022448"/>
    </source>
</evidence>
<keyword evidence="4" id="KW-1003">Cell membrane</keyword>
<accession>A0A939EYW9</accession>
<comment type="similarity">
    <text evidence="2">Belongs to the TonB family.</text>
</comment>
<keyword evidence="6" id="KW-0812">Transmembrane</keyword>
<evidence type="ECO:0000256" key="2">
    <source>
        <dbReference type="ARBA" id="ARBA00006555"/>
    </source>
</evidence>
<dbReference type="GO" id="GO:0005886">
    <property type="term" value="C:plasma membrane"/>
    <property type="evidence" value="ECO:0007669"/>
    <property type="project" value="UniProtKB-SubCell"/>
</dbReference>
<dbReference type="Pfam" id="PF13490">
    <property type="entry name" value="zf-HC2"/>
    <property type="match status" value="1"/>
</dbReference>
<dbReference type="InterPro" id="IPR051045">
    <property type="entry name" value="TonB-dependent_transducer"/>
</dbReference>
<keyword evidence="8" id="KW-1133">Transmembrane helix</keyword>
<comment type="subcellular location">
    <subcellularLocation>
        <location evidence="1">Cell inner membrane</location>
        <topology evidence="1">Single-pass membrane protein</topology>
        <orientation evidence="1">Periplasmic side</orientation>
    </subcellularLocation>
</comment>
<protein>
    <submittedName>
        <fullName evidence="12">TonB family protein</fullName>
    </submittedName>
</protein>
<dbReference type="InterPro" id="IPR006260">
    <property type="entry name" value="TonB/TolA_C"/>
</dbReference>
<keyword evidence="3" id="KW-0813">Transport</keyword>
<dbReference type="AlphaFoldDB" id="A0A939EYW9"/>
<dbReference type="PANTHER" id="PTHR33446">
    <property type="entry name" value="PROTEIN TONB-RELATED"/>
    <property type="match status" value="1"/>
</dbReference>
<evidence type="ECO:0000256" key="9">
    <source>
        <dbReference type="ARBA" id="ARBA00023136"/>
    </source>
</evidence>
<dbReference type="EMBL" id="JAFLQZ010000018">
    <property type="protein sequence ID" value="MBO0360374.1"/>
    <property type="molecule type" value="Genomic_DNA"/>
</dbReference>
<evidence type="ECO:0000256" key="5">
    <source>
        <dbReference type="ARBA" id="ARBA00022519"/>
    </source>
</evidence>
<feature type="region of interest" description="Disordered" evidence="10">
    <location>
        <begin position="134"/>
        <end position="195"/>
    </location>
</feature>
<evidence type="ECO:0000256" key="7">
    <source>
        <dbReference type="ARBA" id="ARBA00022927"/>
    </source>
</evidence>
<dbReference type="Gene3D" id="3.30.1150.10">
    <property type="match status" value="1"/>
</dbReference>
<keyword evidence="9" id="KW-0472">Membrane</keyword>
<keyword evidence="13" id="KW-1185">Reference proteome</keyword>
<evidence type="ECO:0000256" key="6">
    <source>
        <dbReference type="ARBA" id="ARBA00022692"/>
    </source>
</evidence>
<evidence type="ECO:0000256" key="8">
    <source>
        <dbReference type="ARBA" id="ARBA00022989"/>
    </source>
</evidence>
<gene>
    <name evidence="12" type="ORF">J0X19_20605</name>
</gene>